<dbReference type="Gene3D" id="3.40.190.10">
    <property type="entry name" value="Periplasmic binding protein-like II"/>
    <property type="match status" value="2"/>
</dbReference>
<dbReference type="UniPathway" id="UPA00079"/>
<dbReference type="EC" id="4.2.1.151" evidence="4"/>
<dbReference type="HAMAP" id="MF_00995">
    <property type="entry name" value="MqnA"/>
    <property type="match status" value="1"/>
</dbReference>
<dbReference type="HOGENOM" id="CLU_059898_0_0_7"/>
<dbReference type="EMBL" id="CP000698">
    <property type="protein sequence ID" value="ABQ26018.1"/>
    <property type="molecule type" value="Genomic_DNA"/>
</dbReference>
<dbReference type="InterPro" id="IPR003773">
    <property type="entry name" value="Menaquinone_biosynth"/>
</dbReference>
<dbReference type="KEGG" id="gur:Gura_1828"/>
<dbReference type="SUPFAM" id="SSF53850">
    <property type="entry name" value="Periplasmic binding protein-like II"/>
    <property type="match status" value="1"/>
</dbReference>
<comment type="pathway">
    <text evidence="1 4">Quinol/quinone metabolism; menaquinone biosynthesis.</text>
</comment>
<keyword evidence="2 4" id="KW-0474">Menaquinone biosynthesis</keyword>
<dbReference type="OrthoDB" id="9810112at2"/>
<protein>
    <recommendedName>
        <fullName evidence="4">Chorismate dehydratase</fullName>
        <ecNumber evidence="4">4.2.1.151</ecNumber>
    </recommendedName>
    <alternativeName>
        <fullName evidence="4">Menaquinone biosynthetic enzyme MqnA</fullName>
    </alternativeName>
</protein>
<name>A5GF13_GEOUR</name>
<accession>A5GF13</accession>
<evidence type="ECO:0000313" key="6">
    <source>
        <dbReference type="Proteomes" id="UP000006695"/>
    </source>
</evidence>
<dbReference type="GO" id="GO:0016836">
    <property type="term" value="F:hydro-lyase activity"/>
    <property type="evidence" value="ECO:0007669"/>
    <property type="project" value="UniProtKB-UniRule"/>
</dbReference>
<evidence type="ECO:0000256" key="1">
    <source>
        <dbReference type="ARBA" id="ARBA00004863"/>
    </source>
</evidence>
<gene>
    <name evidence="4" type="primary">mqnA</name>
    <name evidence="5" type="ordered locus">Gura_1828</name>
</gene>
<dbReference type="AlphaFoldDB" id="A5GF13"/>
<keyword evidence="3 4" id="KW-0456">Lyase</keyword>
<dbReference type="STRING" id="351605.Gura_1828"/>
<dbReference type="InterPro" id="IPR030868">
    <property type="entry name" value="MqnA"/>
</dbReference>
<evidence type="ECO:0000313" key="5">
    <source>
        <dbReference type="EMBL" id="ABQ26018.1"/>
    </source>
</evidence>
<organism evidence="5 6">
    <name type="scientific">Geotalea uraniireducens (strain Rf4)</name>
    <name type="common">Geobacter uraniireducens</name>
    <dbReference type="NCBI Taxonomy" id="351605"/>
    <lineage>
        <taxon>Bacteria</taxon>
        <taxon>Pseudomonadati</taxon>
        <taxon>Thermodesulfobacteriota</taxon>
        <taxon>Desulfuromonadia</taxon>
        <taxon>Geobacterales</taxon>
        <taxon>Geobacteraceae</taxon>
        <taxon>Geotalea</taxon>
    </lineage>
</organism>
<dbReference type="Pfam" id="PF02621">
    <property type="entry name" value="VitK2_biosynth"/>
    <property type="match status" value="1"/>
</dbReference>
<dbReference type="PANTHER" id="PTHR37690:SF1">
    <property type="entry name" value="CHORISMATE DEHYDRATASE"/>
    <property type="match status" value="1"/>
</dbReference>
<dbReference type="CDD" id="cd13634">
    <property type="entry name" value="PBP2_Sco4506"/>
    <property type="match status" value="1"/>
</dbReference>
<comment type="function">
    <text evidence="4">Catalyzes the dehydration of chorismate into 3-[(1-carboxyvinyl)oxy]benzoate, a step in the biosynthesis of menaquinone (MK, vitamin K2).</text>
</comment>
<proteinExistence type="inferred from homology"/>
<evidence type="ECO:0000256" key="2">
    <source>
        <dbReference type="ARBA" id="ARBA00022428"/>
    </source>
</evidence>
<evidence type="ECO:0000256" key="3">
    <source>
        <dbReference type="ARBA" id="ARBA00023239"/>
    </source>
</evidence>
<comment type="similarity">
    <text evidence="4">Belongs to the MqnA/MqnD family. MqnA subfamily.</text>
</comment>
<reference evidence="5 6" key="1">
    <citation type="submission" date="2007-05" db="EMBL/GenBank/DDBJ databases">
        <title>Complete sequence of Geobacter uraniireducens Rf4.</title>
        <authorList>
            <consortium name="US DOE Joint Genome Institute"/>
            <person name="Copeland A."/>
            <person name="Lucas S."/>
            <person name="Lapidus A."/>
            <person name="Barry K."/>
            <person name="Detter J.C."/>
            <person name="Glavina del Rio T."/>
            <person name="Hammon N."/>
            <person name="Israni S."/>
            <person name="Dalin E."/>
            <person name="Tice H."/>
            <person name="Pitluck S."/>
            <person name="Chertkov O."/>
            <person name="Brettin T."/>
            <person name="Bruce D."/>
            <person name="Han C."/>
            <person name="Schmutz J."/>
            <person name="Larimer F."/>
            <person name="Land M."/>
            <person name="Hauser L."/>
            <person name="Kyrpides N."/>
            <person name="Mikhailova N."/>
            <person name="Shelobolina E."/>
            <person name="Aklujkar M."/>
            <person name="Lovley D."/>
            <person name="Richardson P."/>
        </authorList>
    </citation>
    <scope>NUCLEOTIDE SEQUENCE [LARGE SCALE GENOMIC DNA]</scope>
    <source>
        <strain evidence="5 6">Rf4</strain>
    </source>
</reference>
<dbReference type="Proteomes" id="UP000006695">
    <property type="component" value="Chromosome"/>
</dbReference>
<evidence type="ECO:0000256" key="4">
    <source>
        <dbReference type="HAMAP-Rule" id="MF_00995"/>
    </source>
</evidence>
<dbReference type="PANTHER" id="PTHR37690">
    <property type="entry name" value="CHORISMATE DEHYDRATASE"/>
    <property type="match status" value="1"/>
</dbReference>
<sequence>MRLRIGQIDYANCTPIFTALKSNFDCTDYCFVSGVPSTLNAMLATGEIDLCPSSSIEYGKASEKYCLLPDISISSIGAVKSVFLFSRVPIEDLDNKTVGLTTESDTSVNLLKIILAKKHGHTNHFQRTSLPLAEALKSFSALLLIGDAALKTAMTHHGLYVYDLGELWHDFTGLPFVFALWIVRRDAAAEKHAEIKALSGKLKAAKQLAYDSYESIASDCSEREWMGTEALVDYWRTISYDLTPEHCAGLQRFFRYAAELGILSREPEILIFS</sequence>
<dbReference type="RefSeq" id="WP_011938723.1">
    <property type="nucleotide sequence ID" value="NC_009483.1"/>
</dbReference>
<dbReference type="GO" id="GO:0009234">
    <property type="term" value="P:menaquinone biosynthetic process"/>
    <property type="evidence" value="ECO:0007669"/>
    <property type="project" value="UniProtKB-UniRule"/>
</dbReference>
<keyword evidence="6" id="KW-1185">Reference proteome</keyword>
<comment type="catalytic activity">
    <reaction evidence="4">
        <text>chorismate = 3-[(1-carboxyvinyl)-oxy]benzoate + H2O</text>
        <dbReference type="Rhea" id="RHEA:40051"/>
        <dbReference type="ChEBI" id="CHEBI:15377"/>
        <dbReference type="ChEBI" id="CHEBI:29748"/>
        <dbReference type="ChEBI" id="CHEBI:76981"/>
        <dbReference type="EC" id="4.2.1.151"/>
    </reaction>
</comment>